<protein>
    <submittedName>
        <fullName evidence="1">Uncharacterized protein</fullName>
    </submittedName>
</protein>
<dbReference type="KEGG" id="fgi:OP10G_3600"/>
<dbReference type="STRING" id="661478.OP10G_3600"/>
<organism evidence="1 2">
    <name type="scientific">Fimbriimonas ginsengisoli Gsoil 348</name>
    <dbReference type="NCBI Taxonomy" id="661478"/>
    <lineage>
        <taxon>Bacteria</taxon>
        <taxon>Bacillati</taxon>
        <taxon>Armatimonadota</taxon>
        <taxon>Fimbriimonadia</taxon>
        <taxon>Fimbriimonadales</taxon>
        <taxon>Fimbriimonadaceae</taxon>
        <taxon>Fimbriimonas</taxon>
    </lineage>
</organism>
<sequence>MPSPEDLYPESFRLNELIESFPGPLRELLSEFLETLVKIPKGHAGVFQLSNLGHPDPEYAIQYFSEDWSELARLLEDPTGFFDDRRTQWGAGDFDPDWVFNEDIACILQPGLSDPQKSLVTQVMAERKIFEFSPQLYRGIAHAEAKALDDLLGVIQQAMMNRGAFLAEFAVLTRMLTIWYWRPHIAVTNFAGELTPARVALLTAEVSGATPFKTQRFGTLHFDVQGPQGEPKPTDEERAHFIVDCIQGRQFMLTHLNDGRDTEVGNAVLTDEKPANGAAFPKIRPVFHDRHTEANYHGPRIVVDRIPESAFRSQAVRSKQAFEVVISESDEETKVVITKPKIGKELLATPVCFTCCNTGVVETSDNNFQLGDMLLKEYCG</sequence>
<dbReference type="RefSeq" id="WP_025229106.1">
    <property type="nucleotide sequence ID" value="NZ_CP007139.1"/>
</dbReference>
<evidence type="ECO:0000313" key="2">
    <source>
        <dbReference type="Proteomes" id="UP000027982"/>
    </source>
</evidence>
<dbReference type="EMBL" id="CP007139">
    <property type="protein sequence ID" value="AIE86968.1"/>
    <property type="molecule type" value="Genomic_DNA"/>
</dbReference>
<accession>A0A068NTV4</accession>
<proteinExistence type="predicted"/>
<keyword evidence="2" id="KW-1185">Reference proteome</keyword>
<name>A0A068NTV4_FIMGI</name>
<dbReference type="AlphaFoldDB" id="A0A068NTV4"/>
<gene>
    <name evidence="1" type="ORF">OP10G_3600</name>
</gene>
<dbReference type="HOGENOM" id="CLU_727145_0_0_0"/>
<evidence type="ECO:0000313" key="1">
    <source>
        <dbReference type="EMBL" id="AIE86968.1"/>
    </source>
</evidence>
<reference evidence="1 2" key="1">
    <citation type="journal article" date="2014" name="PLoS ONE">
        <title>The first complete genome sequence of the class fimbriimonadia in the phylum armatimonadetes.</title>
        <authorList>
            <person name="Hu Z.Y."/>
            <person name="Wang Y.Z."/>
            <person name="Im W.T."/>
            <person name="Wang S.Y."/>
            <person name="Zhao G.P."/>
            <person name="Zheng H.J."/>
            <person name="Quan Z.X."/>
        </authorList>
    </citation>
    <scope>NUCLEOTIDE SEQUENCE [LARGE SCALE GENOMIC DNA]</scope>
    <source>
        <strain evidence="1">Gsoil 348</strain>
    </source>
</reference>
<dbReference type="Proteomes" id="UP000027982">
    <property type="component" value="Chromosome"/>
</dbReference>